<evidence type="ECO:0000256" key="1">
    <source>
        <dbReference type="SAM" id="MobiDB-lite"/>
    </source>
</evidence>
<accession>A0A6J8A9D9</accession>
<protein>
    <submittedName>
        <fullName evidence="2">Uncharacterized protein</fullName>
    </submittedName>
</protein>
<keyword evidence="3" id="KW-1185">Reference proteome</keyword>
<proteinExistence type="predicted"/>
<feature type="compositionally biased region" description="Polar residues" evidence="1">
    <location>
        <begin position="149"/>
        <end position="161"/>
    </location>
</feature>
<reference evidence="2 3" key="1">
    <citation type="submission" date="2020-06" db="EMBL/GenBank/DDBJ databases">
        <authorList>
            <person name="Li R."/>
            <person name="Bekaert M."/>
        </authorList>
    </citation>
    <scope>NUCLEOTIDE SEQUENCE [LARGE SCALE GENOMIC DNA]</scope>
    <source>
        <strain evidence="3">wild</strain>
    </source>
</reference>
<evidence type="ECO:0000313" key="3">
    <source>
        <dbReference type="Proteomes" id="UP000507470"/>
    </source>
</evidence>
<dbReference type="EMBL" id="CACVKT020000907">
    <property type="protein sequence ID" value="CAC5363751.1"/>
    <property type="molecule type" value="Genomic_DNA"/>
</dbReference>
<dbReference type="Proteomes" id="UP000507470">
    <property type="component" value="Unassembled WGS sequence"/>
</dbReference>
<organism evidence="2 3">
    <name type="scientific">Mytilus coruscus</name>
    <name type="common">Sea mussel</name>
    <dbReference type="NCBI Taxonomy" id="42192"/>
    <lineage>
        <taxon>Eukaryota</taxon>
        <taxon>Metazoa</taxon>
        <taxon>Spiralia</taxon>
        <taxon>Lophotrochozoa</taxon>
        <taxon>Mollusca</taxon>
        <taxon>Bivalvia</taxon>
        <taxon>Autobranchia</taxon>
        <taxon>Pteriomorphia</taxon>
        <taxon>Mytilida</taxon>
        <taxon>Mytiloidea</taxon>
        <taxon>Mytilidae</taxon>
        <taxon>Mytilinae</taxon>
        <taxon>Mytilus</taxon>
    </lineage>
</organism>
<gene>
    <name evidence="2" type="ORF">MCOR_5054</name>
</gene>
<dbReference type="AlphaFoldDB" id="A0A6J8A9D9"/>
<dbReference type="PANTHER" id="PTHR46704">
    <property type="entry name" value="CXC DOMAIN-CONTAINING PROTEIN-RELATED"/>
    <property type="match status" value="1"/>
</dbReference>
<sequence length="268" mass="29635">MIDMDPSDLSCIYSTLKFICSQVKSYGVKVIVTFDQPLYWKALTIITNESTTSELQSINLRLGGFHSEMSFLGSIGQLMSGSGLNEVLETVHSTNAVGHMMTGKALARAVRGHLLVDTALNALLVSMTFDIPLPDEEQYLTNEEHVQDRNQSFESNQIAENSTEEQEPVSNSSQDILSVAINLYNQLINEDISVDTICKSGILDDINARIAAKIKGLEVSRTASLWMRYSDMVNILKRSIKAERTGNWEPHLQTLQGMLPHFAAAGHA</sequence>
<dbReference type="PANTHER" id="PTHR46704:SF1">
    <property type="entry name" value="TELOMERE LENGTH REGULATION PROTEIN TEL2 HOMOLOG"/>
    <property type="match status" value="1"/>
</dbReference>
<evidence type="ECO:0000313" key="2">
    <source>
        <dbReference type="EMBL" id="CAC5363751.1"/>
    </source>
</evidence>
<feature type="region of interest" description="Disordered" evidence="1">
    <location>
        <begin position="149"/>
        <end position="171"/>
    </location>
</feature>
<dbReference type="OrthoDB" id="6753017at2759"/>
<name>A0A6J8A9D9_MYTCO</name>